<protein>
    <submittedName>
        <fullName evidence="11">Claudin-16-like</fullName>
    </submittedName>
</protein>
<feature type="transmembrane region" description="Helical" evidence="10">
    <location>
        <begin position="111"/>
        <end position="133"/>
    </location>
</feature>
<dbReference type="PANTHER" id="PTHR12002">
    <property type="entry name" value="CLAUDIN"/>
    <property type="match status" value="1"/>
</dbReference>
<evidence type="ECO:0000256" key="5">
    <source>
        <dbReference type="ARBA" id="ARBA00022475"/>
    </source>
</evidence>
<proteinExistence type="inferred from homology"/>
<organism evidence="11 12">
    <name type="scientific">Pelobates cultripes</name>
    <name type="common">Western spadefoot toad</name>
    <dbReference type="NCBI Taxonomy" id="61616"/>
    <lineage>
        <taxon>Eukaryota</taxon>
        <taxon>Metazoa</taxon>
        <taxon>Chordata</taxon>
        <taxon>Craniata</taxon>
        <taxon>Vertebrata</taxon>
        <taxon>Euteleostomi</taxon>
        <taxon>Amphibia</taxon>
        <taxon>Batrachia</taxon>
        <taxon>Anura</taxon>
        <taxon>Pelobatoidea</taxon>
        <taxon>Pelobatidae</taxon>
        <taxon>Pelobates</taxon>
    </lineage>
</organism>
<evidence type="ECO:0000313" key="11">
    <source>
        <dbReference type="EMBL" id="CAH2319849.1"/>
    </source>
</evidence>
<evidence type="ECO:0000256" key="10">
    <source>
        <dbReference type="SAM" id="Phobius"/>
    </source>
</evidence>
<dbReference type="Gene3D" id="1.20.140.150">
    <property type="match status" value="1"/>
</dbReference>
<dbReference type="AlphaFoldDB" id="A0AAD1TA41"/>
<gene>
    <name evidence="11" type="ORF">PECUL_23A023562</name>
</gene>
<keyword evidence="12" id="KW-1185">Reference proteome</keyword>
<dbReference type="EMBL" id="OW240921">
    <property type="protein sequence ID" value="CAH2319849.1"/>
    <property type="molecule type" value="Genomic_DNA"/>
</dbReference>
<dbReference type="PRINTS" id="PR01077">
    <property type="entry name" value="CLAUDIN"/>
</dbReference>
<dbReference type="GO" id="GO:0005198">
    <property type="term" value="F:structural molecule activity"/>
    <property type="evidence" value="ECO:0007669"/>
    <property type="project" value="InterPro"/>
</dbReference>
<feature type="transmembrane region" description="Helical" evidence="10">
    <location>
        <begin position="65"/>
        <end position="86"/>
    </location>
</feature>
<evidence type="ECO:0000313" key="12">
    <source>
        <dbReference type="Proteomes" id="UP001295444"/>
    </source>
</evidence>
<evidence type="ECO:0000256" key="6">
    <source>
        <dbReference type="ARBA" id="ARBA00022692"/>
    </source>
</evidence>
<keyword evidence="6 10" id="KW-0812">Transmembrane</keyword>
<dbReference type="Pfam" id="PF00822">
    <property type="entry name" value="PMP22_Claudin"/>
    <property type="match status" value="1"/>
</dbReference>
<dbReference type="GO" id="GO:0005923">
    <property type="term" value="C:bicellular tight junction"/>
    <property type="evidence" value="ECO:0007669"/>
    <property type="project" value="UniProtKB-SubCell"/>
</dbReference>
<keyword evidence="8 10" id="KW-1133">Transmembrane helix</keyword>
<evidence type="ECO:0000256" key="2">
    <source>
        <dbReference type="ARBA" id="ARBA00004651"/>
    </source>
</evidence>
<accession>A0AAD1TA41</accession>
<sequence>MANIWTCDIPVSYLSHHPVSLVVTRALMVIKGILSIIASPLLILGMKCTTIIKNDDHHKVQFSKAAMILLLMGGISGAIAVFWFALDTALKYRTELSLAVPGITYELGYSYWFAVASATCICGSAFLLVGLYCRIHARVMEKPSSFQHQSNKNAMTYL</sequence>
<evidence type="ECO:0000256" key="9">
    <source>
        <dbReference type="ARBA" id="ARBA00023136"/>
    </source>
</evidence>
<keyword evidence="4" id="KW-0796">Tight junction</keyword>
<feature type="transmembrane region" description="Helical" evidence="10">
    <location>
        <begin position="22"/>
        <end position="44"/>
    </location>
</feature>
<keyword evidence="7" id="KW-0965">Cell junction</keyword>
<evidence type="ECO:0000256" key="1">
    <source>
        <dbReference type="ARBA" id="ARBA00004435"/>
    </source>
</evidence>
<keyword evidence="5" id="KW-1003">Cell membrane</keyword>
<evidence type="ECO:0000256" key="4">
    <source>
        <dbReference type="ARBA" id="ARBA00022427"/>
    </source>
</evidence>
<evidence type="ECO:0000256" key="3">
    <source>
        <dbReference type="ARBA" id="ARBA00008295"/>
    </source>
</evidence>
<dbReference type="InterPro" id="IPR006187">
    <property type="entry name" value="Claudin"/>
</dbReference>
<dbReference type="GO" id="GO:0005886">
    <property type="term" value="C:plasma membrane"/>
    <property type="evidence" value="ECO:0007669"/>
    <property type="project" value="UniProtKB-SubCell"/>
</dbReference>
<keyword evidence="9 10" id="KW-0472">Membrane</keyword>
<dbReference type="Proteomes" id="UP001295444">
    <property type="component" value="Chromosome 10"/>
</dbReference>
<evidence type="ECO:0000256" key="8">
    <source>
        <dbReference type="ARBA" id="ARBA00022989"/>
    </source>
</evidence>
<comment type="similarity">
    <text evidence="3">Belongs to the claudin family.</text>
</comment>
<dbReference type="InterPro" id="IPR004031">
    <property type="entry name" value="PMP22/EMP/MP20/Claudin"/>
</dbReference>
<reference evidence="11" key="1">
    <citation type="submission" date="2022-03" db="EMBL/GenBank/DDBJ databases">
        <authorList>
            <person name="Alioto T."/>
            <person name="Alioto T."/>
            <person name="Gomez Garrido J."/>
        </authorList>
    </citation>
    <scope>NUCLEOTIDE SEQUENCE</scope>
</reference>
<evidence type="ECO:0000256" key="7">
    <source>
        <dbReference type="ARBA" id="ARBA00022949"/>
    </source>
</evidence>
<comment type="subcellular location">
    <subcellularLocation>
        <location evidence="1">Cell junction</location>
        <location evidence="1">Tight junction</location>
    </subcellularLocation>
    <subcellularLocation>
        <location evidence="2">Cell membrane</location>
        <topology evidence="2">Multi-pass membrane protein</topology>
    </subcellularLocation>
</comment>
<name>A0AAD1TA41_PELCU</name>